<dbReference type="PANTHER" id="PTHR13114:SF7">
    <property type="entry name" value="MEDIATOR OF RNA POLYMERASE II TRANSCRIPTION SUBUNIT 17"/>
    <property type="match status" value="1"/>
</dbReference>
<dbReference type="KEGG" id="hazt:108679472"/>
<dbReference type="RefSeq" id="XP_018023577.1">
    <property type="nucleotide sequence ID" value="XM_018168088.2"/>
</dbReference>
<feature type="region of interest" description="Disordered" evidence="6">
    <location>
        <begin position="349"/>
        <end position="394"/>
    </location>
</feature>
<dbReference type="GeneID" id="108679472"/>
<keyword evidence="5" id="KW-0539">Nucleus</keyword>
<comment type="similarity">
    <text evidence="2">Belongs to the Mediator complex subunit 17 family.</text>
</comment>
<proteinExistence type="inferred from homology"/>
<accession>A0A8B7PD33</accession>
<gene>
    <name evidence="8" type="primary">LOC108679472</name>
</gene>
<evidence type="ECO:0000313" key="7">
    <source>
        <dbReference type="Proteomes" id="UP000694843"/>
    </source>
</evidence>
<dbReference type="InterPro" id="IPR019313">
    <property type="entry name" value="Mediator_Med17"/>
</dbReference>
<dbReference type="GO" id="GO:0006357">
    <property type="term" value="P:regulation of transcription by RNA polymerase II"/>
    <property type="evidence" value="ECO:0007669"/>
    <property type="project" value="InterPro"/>
</dbReference>
<dbReference type="OMA" id="HMSYEPQ"/>
<evidence type="ECO:0000256" key="6">
    <source>
        <dbReference type="SAM" id="MobiDB-lite"/>
    </source>
</evidence>
<dbReference type="GO" id="GO:0070847">
    <property type="term" value="C:core mediator complex"/>
    <property type="evidence" value="ECO:0007669"/>
    <property type="project" value="TreeGrafter"/>
</dbReference>
<evidence type="ECO:0000313" key="8">
    <source>
        <dbReference type="RefSeq" id="XP_018023577.1"/>
    </source>
</evidence>
<dbReference type="AlphaFoldDB" id="A0A8B7PD33"/>
<sequence length="680" mass="75124">MTDIRLEVASENAISEIHYDGHEVRQPPLSMSEQLSQFARRIDFSAVENGGSDEPGGKTGEDAESMEDDEEEEKPCQQPHWPLESVRNKIRNAHTEICVLHDLLQMVKEKKYLVLDLVQTPQPQPKLYIQFLSLKKSLSNASGILMQGAERIRSSQSSIARPSSDFHLDLLRLRKNWKLKKVAANIVGDLSYSAVGSNFKHNSFFEVTKSDDDVTLTTPLSALPGSSPSIGRSSLRVTVPPELEGSAYIFVCIRKDEEDLCSAQLNMLDGLATLNAQPNMSPSTEHWQQKLENAQNVLFCKELFSQLAREAVALRMDIPPLVVANQIAATIFPGIHLLIALCHSHPDSSRSRSSLTAPHNVLSNGTINELGSSSTTASSNTSTDHHSSSSLGGGVSSLKNLHDKVLEHSLHQLFHSYLKSSSPMPHPVYAPLHAHPTRRVAGPQGLDRQQLMQTVTHETLLEQIIKEAQHNFLRLRTMFVIDQLAKELKDPLIFSHWNLFNSPTQSCVRINIVTQGFDSVIRTTLVVQVFERSLRCVCRDGRVMTLSFEPQELLNLLRCQVAQHQTAAVQSFSKLMGWTVNCSEPCLGVGSAEPLGSASAVVLTSPAGNKQILVRSGPCTGVSVSVAAAPRNDFYPSAVVHERRWDQLPGAWQEVRLDSMEGRNFLAKIELLMAALTAQN</sequence>
<dbReference type="GO" id="GO:0003712">
    <property type="term" value="F:transcription coregulator activity"/>
    <property type="evidence" value="ECO:0007669"/>
    <property type="project" value="InterPro"/>
</dbReference>
<reference evidence="8" key="1">
    <citation type="submission" date="2025-08" db="UniProtKB">
        <authorList>
            <consortium name="RefSeq"/>
        </authorList>
    </citation>
    <scope>IDENTIFICATION</scope>
    <source>
        <tissue evidence="8">Whole organism</tissue>
    </source>
</reference>
<name>A0A8B7PD33_HYAAZ</name>
<feature type="compositionally biased region" description="Polar residues" evidence="6">
    <location>
        <begin position="355"/>
        <end position="370"/>
    </location>
</feature>
<comment type="subcellular location">
    <subcellularLocation>
        <location evidence="1">Nucleus</location>
    </subcellularLocation>
</comment>
<protein>
    <submittedName>
        <fullName evidence="8">Mediator of RNA polymerase II transcription subunit 17</fullName>
    </submittedName>
</protein>
<organism evidence="7 8">
    <name type="scientific">Hyalella azteca</name>
    <name type="common">Amphipod</name>
    <dbReference type="NCBI Taxonomy" id="294128"/>
    <lineage>
        <taxon>Eukaryota</taxon>
        <taxon>Metazoa</taxon>
        <taxon>Ecdysozoa</taxon>
        <taxon>Arthropoda</taxon>
        <taxon>Crustacea</taxon>
        <taxon>Multicrustacea</taxon>
        <taxon>Malacostraca</taxon>
        <taxon>Eumalacostraca</taxon>
        <taxon>Peracarida</taxon>
        <taxon>Amphipoda</taxon>
        <taxon>Senticaudata</taxon>
        <taxon>Talitrida</taxon>
        <taxon>Talitroidea</taxon>
        <taxon>Hyalellidae</taxon>
        <taxon>Hyalella</taxon>
    </lineage>
</organism>
<feature type="compositionally biased region" description="Acidic residues" evidence="6">
    <location>
        <begin position="62"/>
        <end position="73"/>
    </location>
</feature>
<evidence type="ECO:0000256" key="1">
    <source>
        <dbReference type="ARBA" id="ARBA00004123"/>
    </source>
</evidence>
<dbReference type="OrthoDB" id="10058398at2759"/>
<evidence type="ECO:0000256" key="5">
    <source>
        <dbReference type="ARBA" id="ARBA00023242"/>
    </source>
</evidence>
<evidence type="ECO:0000256" key="3">
    <source>
        <dbReference type="ARBA" id="ARBA00023015"/>
    </source>
</evidence>
<dbReference type="CTD" id="9440"/>
<feature type="compositionally biased region" description="Low complexity" evidence="6">
    <location>
        <begin position="371"/>
        <end position="382"/>
    </location>
</feature>
<evidence type="ECO:0000256" key="4">
    <source>
        <dbReference type="ARBA" id="ARBA00023163"/>
    </source>
</evidence>
<dbReference type="PANTHER" id="PTHR13114">
    <property type="entry name" value="MEDIATOR OF RNA POLYMERASE II TRANSCRIPTION SUBUNIT 17"/>
    <property type="match status" value="1"/>
</dbReference>
<dbReference type="GO" id="GO:0016592">
    <property type="term" value="C:mediator complex"/>
    <property type="evidence" value="ECO:0007669"/>
    <property type="project" value="InterPro"/>
</dbReference>
<dbReference type="Proteomes" id="UP000694843">
    <property type="component" value="Unplaced"/>
</dbReference>
<keyword evidence="3" id="KW-0805">Transcription regulation</keyword>
<evidence type="ECO:0000256" key="2">
    <source>
        <dbReference type="ARBA" id="ARBA00005635"/>
    </source>
</evidence>
<feature type="region of interest" description="Disordered" evidence="6">
    <location>
        <begin position="43"/>
        <end position="82"/>
    </location>
</feature>
<keyword evidence="7" id="KW-1185">Reference proteome</keyword>
<keyword evidence="4" id="KW-0804">Transcription</keyword>